<gene>
    <name evidence="3" type="ORF">SAMN05216175_103233</name>
</gene>
<dbReference type="RefSeq" id="WP_090725805.1">
    <property type="nucleotide sequence ID" value="NZ_FOOU01000003.1"/>
</dbReference>
<dbReference type="STRING" id="1045558.SAMN05216175_103233"/>
<accession>A0A1I2P9C6</accession>
<feature type="domain" description="Alginate export" evidence="2">
    <location>
        <begin position="101"/>
        <end position="385"/>
    </location>
</feature>
<dbReference type="AlphaFoldDB" id="A0A1I2P9C6"/>
<dbReference type="Proteomes" id="UP000198623">
    <property type="component" value="Unassembled WGS sequence"/>
</dbReference>
<protein>
    <submittedName>
        <fullName evidence="3">Alginate export</fullName>
    </submittedName>
</protein>
<organism evidence="3 4">
    <name type="scientific">Neptunomonas qingdaonensis</name>
    <dbReference type="NCBI Taxonomy" id="1045558"/>
    <lineage>
        <taxon>Bacteria</taxon>
        <taxon>Pseudomonadati</taxon>
        <taxon>Pseudomonadota</taxon>
        <taxon>Gammaproteobacteria</taxon>
        <taxon>Oceanospirillales</taxon>
        <taxon>Oceanospirillaceae</taxon>
        <taxon>Neptunomonas</taxon>
    </lineage>
</organism>
<dbReference type="OrthoDB" id="6756628at2"/>
<name>A0A1I2P9C6_9GAMM</name>
<evidence type="ECO:0000313" key="4">
    <source>
        <dbReference type="Proteomes" id="UP000198623"/>
    </source>
</evidence>
<reference evidence="4" key="1">
    <citation type="submission" date="2016-10" db="EMBL/GenBank/DDBJ databases">
        <authorList>
            <person name="Varghese N."/>
            <person name="Submissions S."/>
        </authorList>
    </citation>
    <scope>NUCLEOTIDE SEQUENCE [LARGE SCALE GENOMIC DNA]</scope>
    <source>
        <strain evidence="4">CGMCC 1.10971</strain>
    </source>
</reference>
<proteinExistence type="predicted"/>
<feature type="signal peptide" evidence="1">
    <location>
        <begin position="1"/>
        <end position="22"/>
    </location>
</feature>
<feature type="chain" id="PRO_5011738953" evidence="1">
    <location>
        <begin position="23"/>
        <end position="438"/>
    </location>
</feature>
<dbReference type="InterPro" id="IPR025388">
    <property type="entry name" value="Alginate_export_dom"/>
</dbReference>
<keyword evidence="1" id="KW-0732">Signal</keyword>
<dbReference type="SUPFAM" id="SSF56935">
    <property type="entry name" value="Porins"/>
    <property type="match status" value="1"/>
</dbReference>
<sequence>MMIQKRIIVGLVATAMAATAQSAVLSSSDETQIELNVEAMAGVFSTSEDYVGESGRTWQEGYVKPTFVVSHKLPNGIQGYAGLGAIALGTAGDGDAAGLTNGDEGEFDLENAYLGVRSSNNLIDLSVGQQTFQLGDGFLIAGDAISLGDLGVPGVDVDRGGAYYLAGKKSFSNTAILKVDPEGNFRGDLFWLQSNNPYHQDTSLAGINLEYVDETHGTLGVSYLSVLEVDQGAGLGIWDQREGMDVVSLRGQGSLGVENLFLSFEYVKESGGDSAVKNEGNAWYVEAGWTFADVAWSPTVNYRYAQFSGDNAATTKNEAFDPLFFGFTRGFGTWFQGEVASNYAGPANSGNDVSRLEISASPRADLQVGAQYWKFTPQDDAPDLAGSEVDLYALWTINDNWVFSPLLGIYMPDGDAVVGAQGNDDSNIYAQAVMMYFF</sequence>
<evidence type="ECO:0000259" key="2">
    <source>
        <dbReference type="Pfam" id="PF13372"/>
    </source>
</evidence>
<dbReference type="Pfam" id="PF13372">
    <property type="entry name" value="Alginate_exp"/>
    <property type="match status" value="1"/>
</dbReference>
<keyword evidence="4" id="KW-1185">Reference proteome</keyword>
<evidence type="ECO:0000256" key="1">
    <source>
        <dbReference type="SAM" id="SignalP"/>
    </source>
</evidence>
<dbReference type="EMBL" id="FOOU01000003">
    <property type="protein sequence ID" value="SFG10236.1"/>
    <property type="molecule type" value="Genomic_DNA"/>
</dbReference>
<evidence type="ECO:0000313" key="3">
    <source>
        <dbReference type="EMBL" id="SFG10236.1"/>
    </source>
</evidence>